<dbReference type="PANTHER" id="PTHR23152">
    <property type="entry name" value="2-OXOGLUTARATE DEHYDROGENASE"/>
    <property type="match status" value="1"/>
</dbReference>
<evidence type="ECO:0000256" key="4">
    <source>
        <dbReference type="ARBA" id="ARBA00023002"/>
    </source>
</evidence>
<dbReference type="Pfam" id="PF02779">
    <property type="entry name" value="Transket_pyr"/>
    <property type="match status" value="1"/>
</dbReference>
<comment type="similarity">
    <text evidence="2">Belongs to the alpha-ketoglutarate dehydrogenase family.</text>
</comment>
<comment type="caution">
    <text evidence="8">The sequence shown here is derived from an EMBL/GenBank/DDBJ whole genome shotgun (WGS) entry which is preliminary data.</text>
</comment>
<dbReference type="InterPro" id="IPR001017">
    <property type="entry name" value="DH_E1"/>
</dbReference>
<evidence type="ECO:0000313" key="8">
    <source>
        <dbReference type="EMBL" id="KAJ4428931.1"/>
    </source>
</evidence>
<feature type="domain" description="Transketolase-like pyrimidine-binding" evidence="7">
    <location>
        <begin position="718"/>
        <end position="762"/>
    </location>
</feature>
<evidence type="ECO:0000259" key="6">
    <source>
        <dbReference type="Pfam" id="PF00676"/>
    </source>
</evidence>
<dbReference type="InterPro" id="IPR029061">
    <property type="entry name" value="THDP-binding"/>
</dbReference>
<evidence type="ECO:0000259" key="7">
    <source>
        <dbReference type="Pfam" id="PF02779"/>
    </source>
</evidence>
<dbReference type="Gene3D" id="3.40.50.970">
    <property type="match status" value="1"/>
</dbReference>
<feature type="domain" description="Dehydrogenase E1 component" evidence="6">
    <location>
        <begin position="335"/>
        <end position="650"/>
    </location>
</feature>
<proteinExistence type="inferred from homology"/>
<protein>
    <submittedName>
        <fullName evidence="8">Uncharacterized protein</fullName>
    </submittedName>
</protein>
<dbReference type="InterPro" id="IPR011603">
    <property type="entry name" value="2oxoglutarate_DH_E1"/>
</dbReference>
<reference evidence="8 9" key="1">
    <citation type="journal article" date="2022" name="Allergy">
        <title>Genome assembly and annotation of Periplaneta americana reveal a comprehensive cockroach allergen profile.</title>
        <authorList>
            <person name="Wang L."/>
            <person name="Xiong Q."/>
            <person name="Saelim N."/>
            <person name="Wang L."/>
            <person name="Nong W."/>
            <person name="Wan A.T."/>
            <person name="Shi M."/>
            <person name="Liu X."/>
            <person name="Cao Q."/>
            <person name="Hui J.H.L."/>
            <person name="Sookrung N."/>
            <person name="Leung T.F."/>
            <person name="Tungtrongchitr A."/>
            <person name="Tsui S.K.W."/>
        </authorList>
    </citation>
    <scope>NUCLEOTIDE SEQUENCE [LARGE SCALE GENOMIC DNA]</scope>
    <source>
        <strain evidence="8">PWHHKU_190912</strain>
    </source>
</reference>
<organism evidence="8 9">
    <name type="scientific">Periplaneta americana</name>
    <name type="common">American cockroach</name>
    <name type="synonym">Blatta americana</name>
    <dbReference type="NCBI Taxonomy" id="6978"/>
    <lineage>
        <taxon>Eukaryota</taxon>
        <taxon>Metazoa</taxon>
        <taxon>Ecdysozoa</taxon>
        <taxon>Arthropoda</taxon>
        <taxon>Hexapoda</taxon>
        <taxon>Insecta</taxon>
        <taxon>Pterygota</taxon>
        <taxon>Neoptera</taxon>
        <taxon>Polyneoptera</taxon>
        <taxon>Dictyoptera</taxon>
        <taxon>Blattodea</taxon>
        <taxon>Blattoidea</taxon>
        <taxon>Blattidae</taxon>
        <taxon>Blattinae</taxon>
        <taxon>Periplaneta</taxon>
    </lineage>
</organism>
<dbReference type="Gene3D" id="1.10.287.1150">
    <property type="entry name" value="TPP helical domain"/>
    <property type="match status" value="1"/>
</dbReference>
<evidence type="ECO:0000256" key="3">
    <source>
        <dbReference type="ARBA" id="ARBA00022946"/>
    </source>
</evidence>
<sequence length="871" mass="99627">MTYLGNSVVKLSQLISRDSCFEYFKQNYSKISRHDCAKRYTVSSLADYLKFGNCNDCRAYSDYCKAIPADADKAVLGPTGDPPLLLSVRPYPKRRKCELKKYDSDQSKTEAKDFQISSEVMTVYNNWIKDRCSVGIQWDSYFQQTLLRSLHDETSNLPKYRTHSTPETEYEKPECSWSKEVIMSKYPEMEKLLSSHLSVVNLIRSYQMRGHLEAKLDPLKIGDSGITDAIEKPDYMPPARIVRNVMEGITEQDKSCIFQLPYYTFIGGAEKELSLKEIIYRLEKAYCQHIGVEYTFIRTVEKCQYIRQMFETPGITELNEDTKKKILYRLTKGVMFEKFILKTIGREKKFGLEGGESLIPALGQVIDMASCAGVNTFIIGMAHRGRLNVLANICKRPLQNIFSQFSKLEFDFGSGDVKYHLGSQVKRINAYSGKEIDIIILPNPSHLETVSPIVIGRTRSEQFFAHDEGDKIMSIMIHGDAAFSGQGVVYETLNLSKLPNYTCRGTIHFVINNQIGFTTDPRFSRSSTYCTDVGRIIKAPIFHVNGDDPEALIHCCNVAVEYRNKYKTDVIIDIVCYRRYGHNEVDDPGFTQPLMYKRINKLPNTLKLYTKKLVEENVVTSQEAKEMSDDFMKVCEEQFQLAKKEKQHSIRTWLDKSWDSFFENQDPNKIPCTGVKEGILKHIGVKVSSPPPKQLDFEIHTQLEKLLQHRMDLLNKMSVDWAMAEAMAFGSLLIEGNHVRLSGEDVERGTFGHRHAVYHHQSVDKETYMPLKHLSENQGDCTICNRYTCFLSLGNFRRCTMDALCNHLFIQRIPNLTGPVASMTSRCIEIRNKTAGRIDGCHGDCTSCCLCYASKILRNFRTPISFKEKIA</sequence>
<keyword evidence="5" id="KW-0786">Thiamine pyrophosphate</keyword>
<evidence type="ECO:0000256" key="5">
    <source>
        <dbReference type="ARBA" id="ARBA00023052"/>
    </source>
</evidence>
<evidence type="ECO:0000256" key="1">
    <source>
        <dbReference type="ARBA" id="ARBA00001964"/>
    </source>
</evidence>
<evidence type="ECO:0000313" key="9">
    <source>
        <dbReference type="Proteomes" id="UP001148838"/>
    </source>
</evidence>
<keyword evidence="9" id="KW-1185">Reference proteome</keyword>
<evidence type="ECO:0000256" key="2">
    <source>
        <dbReference type="ARBA" id="ARBA00006936"/>
    </source>
</evidence>
<dbReference type="EMBL" id="JAJSOF020000036">
    <property type="protein sequence ID" value="KAJ4428931.1"/>
    <property type="molecule type" value="Genomic_DNA"/>
</dbReference>
<keyword evidence="4" id="KW-0560">Oxidoreductase</keyword>
<name>A0ABQ8S4Z3_PERAM</name>
<accession>A0ABQ8S4Z3</accession>
<dbReference type="SUPFAM" id="SSF52518">
    <property type="entry name" value="Thiamin diphosphate-binding fold (THDP-binding)"/>
    <property type="match status" value="2"/>
</dbReference>
<keyword evidence="3" id="KW-0809">Transit peptide</keyword>
<comment type="cofactor">
    <cofactor evidence="1">
        <name>thiamine diphosphate</name>
        <dbReference type="ChEBI" id="CHEBI:58937"/>
    </cofactor>
</comment>
<dbReference type="Gene3D" id="3.40.50.12470">
    <property type="match status" value="1"/>
</dbReference>
<dbReference type="InterPro" id="IPR005475">
    <property type="entry name" value="Transketolase-like_Pyr-bd"/>
</dbReference>
<dbReference type="PANTHER" id="PTHR23152:SF4">
    <property type="entry name" value="2-OXOADIPATE DEHYDROGENASE COMPLEX COMPONENT E1"/>
    <property type="match status" value="1"/>
</dbReference>
<dbReference type="Proteomes" id="UP001148838">
    <property type="component" value="Unassembled WGS sequence"/>
</dbReference>
<gene>
    <name evidence="8" type="ORF">ANN_25927</name>
</gene>
<dbReference type="Pfam" id="PF00676">
    <property type="entry name" value="E1_dh"/>
    <property type="match status" value="1"/>
</dbReference>
<dbReference type="CDD" id="cd02016">
    <property type="entry name" value="TPP_E1_OGDC_like"/>
    <property type="match status" value="1"/>
</dbReference>